<protein>
    <submittedName>
        <fullName evidence="1">Uncharacterized protein</fullName>
    </submittedName>
</protein>
<reference evidence="1 2" key="2">
    <citation type="journal article" date="2022" name="Mol. Ecol. Resour.">
        <title>The genomes of chicory, endive, great burdock and yacon provide insights into Asteraceae paleo-polyploidization history and plant inulin production.</title>
        <authorList>
            <person name="Fan W."/>
            <person name="Wang S."/>
            <person name="Wang H."/>
            <person name="Wang A."/>
            <person name="Jiang F."/>
            <person name="Liu H."/>
            <person name="Zhao H."/>
            <person name="Xu D."/>
            <person name="Zhang Y."/>
        </authorList>
    </citation>
    <scope>NUCLEOTIDE SEQUENCE [LARGE SCALE GENOMIC DNA]</scope>
    <source>
        <strain evidence="2">cv. Punajuju</strain>
        <tissue evidence="1">Leaves</tissue>
    </source>
</reference>
<sequence length="463" mass="52370">MVPQFEKHQFVPRKAYFDKAMWQLANNNQLSCRCRRVRRAVASRALYRVGCHSSHQGDMRSTSFPENENSDQSISEDDDSNGDLPQYHVSLGIPAEEKGKVQILSQLDMLRDANEVLHERHQTSLLQKRQPDMWVEDDVEFPYFGNKSKFTYNPQGASACNSDEEILSDNEVGGNCMQSSKYLTSEGDNCHKIEPSGFSGDIRDGICTWLAANVNTEADADCASFHPVSARAKRSFTVPGGQGKAKHKFSFRTQLHNDTLFQDEHAVKYNKTKSTSEQLADKRSILSIGHDYIEDDHLDCLSSDSSEEDEDNHQIQGLTVAVPKQKTIADQFHEVLGANEEGNMYAVSRHTGFGLFGKLQRVIQREKERDLYFLSKLQKEDEASCFDVRILSKSLEGKLTVCSCSSIKNVTERKNFIIIFSSRTCSDVELDVGMLVRVHPPWKEVNVKGKQENTILSTYFSQI</sequence>
<dbReference type="EMBL" id="CM042012">
    <property type="protein sequence ID" value="KAI3749255.1"/>
    <property type="molecule type" value="Genomic_DNA"/>
</dbReference>
<comment type="caution">
    <text evidence="1">The sequence shown here is derived from an EMBL/GenBank/DDBJ whole genome shotgun (WGS) entry which is preliminary data.</text>
</comment>
<evidence type="ECO:0000313" key="2">
    <source>
        <dbReference type="Proteomes" id="UP001055811"/>
    </source>
</evidence>
<evidence type="ECO:0000313" key="1">
    <source>
        <dbReference type="EMBL" id="KAI3749255.1"/>
    </source>
</evidence>
<organism evidence="1 2">
    <name type="scientific">Cichorium intybus</name>
    <name type="common">Chicory</name>
    <dbReference type="NCBI Taxonomy" id="13427"/>
    <lineage>
        <taxon>Eukaryota</taxon>
        <taxon>Viridiplantae</taxon>
        <taxon>Streptophyta</taxon>
        <taxon>Embryophyta</taxon>
        <taxon>Tracheophyta</taxon>
        <taxon>Spermatophyta</taxon>
        <taxon>Magnoliopsida</taxon>
        <taxon>eudicotyledons</taxon>
        <taxon>Gunneridae</taxon>
        <taxon>Pentapetalae</taxon>
        <taxon>asterids</taxon>
        <taxon>campanulids</taxon>
        <taxon>Asterales</taxon>
        <taxon>Asteraceae</taxon>
        <taxon>Cichorioideae</taxon>
        <taxon>Cichorieae</taxon>
        <taxon>Cichoriinae</taxon>
        <taxon>Cichorium</taxon>
    </lineage>
</organism>
<keyword evidence="2" id="KW-1185">Reference proteome</keyword>
<reference evidence="2" key="1">
    <citation type="journal article" date="2022" name="Mol. Ecol. Resour.">
        <title>The genomes of chicory, endive, great burdock and yacon provide insights into Asteraceae palaeo-polyploidization history and plant inulin production.</title>
        <authorList>
            <person name="Fan W."/>
            <person name="Wang S."/>
            <person name="Wang H."/>
            <person name="Wang A."/>
            <person name="Jiang F."/>
            <person name="Liu H."/>
            <person name="Zhao H."/>
            <person name="Xu D."/>
            <person name="Zhang Y."/>
        </authorList>
    </citation>
    <scope>NUCLEOTIDE SEQUENCE [LARGE SCALE GENOMIC DNA]</scope>
    <source>
        <strain evidence="2">cv. Punajuju</strain>
    </source>
</reference>
<accession>A0ACB9DS20</accession>
<gene>
    <name evidence="1" type="ORF">L2E82_19862</name>
</gene>
<name>A0ACB9DS20_CICIN</name>
<proteinExistence type="predicted"/>
<dbReference type="Proteomes" id="UP001055811">
    <property type="component" value="Linkage Group LG04"/>
</dbReference>